<evidence type="ECO:0000313" key="1">
    <source>
        <dbReference type="EMBL" id="EHQ89402.1"/>
    </source>
</evidence>
<dbReference type="EMBL" id="CM001441">
    <property type="protein sequence ID" value="EHQ89402.1"/>
    <property type="molecule type" value="Genomic_DNA"/>
</dbReference>
<accession>H5XUG6</accession>
<name>H5XUG6_9FIRM</name>
<evidence type="ECO:0000313" key="2">
    <source>
        <dbReference type="Proteomes" id="UP000005104"/>
    </source>
</evidence>
<keyword evidence="2" id="KW-1185">Reference proteome</keyword>
<sequence length="88" mass="10142">MGSLGSTALLASHFSESLNVIEYVRVLWLSQIGPRGPIWEDRGIRLSLFPRQPLIPLAQHQQEDTCGARHLEYTFLKEIIICRIYYLD</sequence>
<gene>
    <name evidence="1" type="ORF">DesyoDRAFT_2321</name>
</gene>
<organism evidence="1 2">
    <name type="scientific">Desulfosporosinus youngiae DSM 17734</name>
    <dbReference type="NCBI Taxonomy" id="768710"/>
    <lineage>
        <taxon>Bacteria</taxon>
        <taxon>Bacillati</taxon>
        <taxon>Bacillota</taxon>
        <taxon>Clostridia</taxon>
        <taxon>Eubacteriales</taxon>
        <taxon>Desulfitobacteriaceae</taxon>
        <taxon>Desulfosporosinus</taxon>
    </lineage>
</organism>
<dbReference type="HOGENOM" id="CLU_2464113_0_0_9"/>
<reference evidence="1 2" key="1">
    <citation type="submission" date="2011-11" db="EMBL/GenBank/DDBJ databases">
        <title>The Noncontiguous Finished genome of Desulfosporosinus youngiae DSM 17734.</title>
        <authorList>
            <consortium name="US DOE Joint Genome Institute (JGI-PGF)"/>
            <person name="Lucas S."/>
            <person name="Han J."/>
            <person name="Lapidus A."/>
            <person name="Cheng J.-F."/>
            <person name="Goodwin L."/>
            <person name="Pitluck S."/>
            <person name="Peters L."/>
            <person name="Ovchinnikova G."/>
            <person name="Lu M."/>
            <person name="Land M.L."/>
            <person name="Hauser L."/>
            <person name="Pester M."/>
            <person name="Spring S."/>
            <person name="Ollivier B."/>
            <person name="Rattei T."/>
            <person name="Klenk H.-P."/>
            <person name="Wagner M."/>
            <person name="Loy A."/>
            <person name="Woyke T.J."/>
        </authorList>
    </citation>
    <scope>NUCLEOTIDE SEQUENCE [LARGE SCALE GENOMIC DNA]</scope>
    <source>
        <strain evidence="1 2">DSM 17734</strain>
    </source>
</reference>
<dbReference type="Proteomes" id="UP000005104">
    <property type="component" value="Chromosome"/>
</dbReference>
<protein>
    <submittedName>
        <fullName evidence="1">Uncharacterized protein</fullName>
    </submittedName>
</protein>
<dbReference type="AlphaFoldDB" id="H5XUG6"/>
<proteinExistence type="predicted"/>
<dbReference type="STRING" id="768710.DesyoDRAFT_2321"/>